<evidence type="ECO:0000256" key="1">
    <source>
        <dbReference type="ARBA" id="ARBA00022737"/>
    </source>
</evidence>
<dbReference type="GO" id="GO:0003723">
    <property type="term" value="F:RNA binding"/>
    <property type="evidence" value="ECO:0007669"/>
    <property type="project" value="InterPro"/>
</dbReference>
<dbReference type="AlphaFoldDB" id="A0A9Q0GN45"/>
<dbReference type="InterPro" id="IPR002885">
    <property type="entry name" value="PPR_rpt"/>
</dbReference>
<dbReference type="GO" id="GO:0048731">
    <property type="term" value="P:system development"/>
    <property type="evidence" value="ECO:0007669"/>
    <property type="project" value="UniProtKB-ARBA"/>
</dbReference>
<sequence>LDEAAMVLMEFRNTSDGKDDLVHAYNTLIAGYGQRGKVSEARKLFDQMPICNVQGKGAYGRLEKNLVSWNSMIMCYAKAGDIASARDLFDQMPRRDNFSWNTIISGYVQVADMDEASKLFRKMPNPDAFSWNTMVSGYSQTYNLQLAHSFFQRMPQKNLVSWNTMIAAYEKNEDYLLALKLFVQMQVEGEIPDRHTLSSILSVSAEIVFRSTSCQPGREWLAYCYDCDTGRKKFSLLLVLGTIKN</sequence>
<dbReference type="Pfam" id="PF13041">
    <property type="entry name" value="PPR_2"/>
    <property type="match status" value="1"/>
</dbReference>
<feature type="repeat" description="PPR" evidence="2">
    <location>
        <begin position="21"/>
        <end position="55"/>
    </location>
</feature>
<dbReference type="OrthoDB" id="185373at2759"/>
<feature type="repeat" description="PPR" evidence="2">
    <location>
        <begin position="127"/>
        <end position="157"/>
    </location>
</feature>
<feature type="repeat" description="PPR" evidence="2">
    <location>
        <begin position="158"/>
        <end position="192"/>
    </location>
</feature>
<dbReference type="NCBIfam" id="TIGR00756">
    <property type="entry name" value="PPR"/>
    <property type="match status" value="5"/>
</dbReference>
<comment type="caution">
    <text evidence="3">The sequence shown here is derived from an EMBL/GenBank/DDBJ whole genome shotgun (WGS) entry which is preliminary data.</text>
</comment>
<organism evidence="3 4">
    <name type="scientific">Turnera subulata</name>
    <dbReference type="NCBI Taxonomy" id="218843"/>
    <lineage>
        <taxon>Eukaryota</taxon>
        <taxon>Viridiplantae</taxon>
        <taxon>Streptophyta</taxon>
        <taxon>Embryophyta</taxon>
        <taxon>Tracheophyta</taxon>
        <taxon>Spermatophyta</taxon>
        <taxon>Magnoliopsida</taxon>
        <taxon>eudicotyledons</taxon>
        <taxon>Gunneridae</taxon>
        <taxon>Pentapetalae</taxon>
        <taxon>rosids</taxon>
        <taxon>fabids</taxon>
        <taxon>Malpighiales</taxon>
        <taxon>Passifloraceae</taxon>
        <taxon>Turnera</taxon>
    </lineage>
</organism>
<dbReference type="PROSITE" id="PS51375">
    <property type="entry name" value="PPR"/>
    <property type="match status" value="4"/>
</dbReference>
<dbReference type="InterPro" id="IPR046960">
    <property type="entry name" value="PPR_At4g14850-like_plant"/>
</dbReference>
<feature type="repeat" description="PPR" evidence="2">
    <location>
        <begin position="65"/>
        <end position="99"/>
    </location>
</feature>
<dbReference type="PANTHER" id="PTHR47926:SF468">
    <property type="entry name" value="PENTATRICOPEPTIDE REPEAT-CONTAINING PROTEIN"/>
    <property type="match status" value="1"/>
</dbReference>
<dbReference type="SUPFAM" id="SSF81901">
    <property type="entry name" value="HCP-like"/>
    <property type="match status" value="1"/>
</dbReference>
<dbReference type="EMBL" id="JAKUCV010000028">
    <property type="protein sequence ID" value="KAJ4851544.1"/>
    <property type="molecule type" value="Genomic_DNA"/>
</dbReference>
<dbReference type="Pfam" id="PF01535">
    <property type="entry name" value="PPR"/>
    <property type="match status" value="3"/>
</dbReference>
<gene>
    <name evidence="3" type="ORF">Tsubulata_019459</name>
</gene>
<proteinExistence type="predicted"/>
<dbReference type="Proteomes" id="UP001141552">
    <property type="component" value="Unassembled WGS sequence"/>
</dbReference>
<keyword evidence="4" id="KW-1185">Reference proteome</keyword>
<dbReference type="GO" id="GO:0009451">
    <property type="term" value="P:RNA modification"/>
    <property type="evidence" value="ECO:0007669"/>
    <property type="project" value="InterPro"/>
</dbReference>
<evidence type="ECO:0000313" key="3">
    <source>
        <dbReference type="EMBL" id="KAJ4851544.1"/>
    </source>
</evidence>
<keyword evidence="1" id="KW-0677">Repeat</keyword>
<dbReference type="FunFam" id="1.25.40.10:FF:000125">
    <property type="entry name" value="Pentatricopeptide repeat-containing protein"/>
    <property type="match status" value="1"/>
</dbReference>
<evidence type="ECO:0008006" key="5">
    <source>
        <dbReference type="Google" id="ProtNLM"/>
    </source>
</evidence>
<reference evidence="3" key="2">
    <citation type="journal article" date="2023" name="Plants (Basel)">
        <title>Annotation of the Turnera subulata (Passifloraceae) Draft Genome Reveals the S-Locus Evolved after the Divergence of Turneroideae from Passifloroideae in a Stepwise Manner.</title>
        <authorList>
            <person name="Henning P.M."/>
            <person name="Roalson E.H."/>
            <person name="Mir W."/>
            <person name="McCubbin A.G."/>
            <person name="Shore J.S."/>
        </authorList>
    </citation>
    <scope>NUCLEOTIDE SEQUENCE</scope>
    <source>
        <strain evidence="3">F60SS</strain>
    </source>
</reference>
<protein>
    <recommendedName>
        <fullName evidence="5">Pentatricopeptide repeat-containing protein</fullName>
    </recommendedName>
</protein>
<reference evidence="3" key="1">
    <citation type="submission" date="2022-02" db="EMBL/GenBank/DDBJ databases">
        <authorList>
            <person name="Henning P.M."/>
            <person name="McCubbin A.G."/>
            <person name="Shore J.S."/>
        </authorList>
    </citation>
    <scope>NUCLEOTIDE SEQUENCE</scope>
    <source>
        <strain evidence="3">F60SS</strain>
        <tissue evidence="3">Leaves</tissue>
    </source>
</reference>
<dbReference type="PANTHER" id="PTHR47926">
    <property type="entry name" value="PENTATRICOPEPTIDE REPEAT-CONTAINING PROTEIN"/>
    <property type="match status" value="1"/>
</dbReference>
<name>A0A9Q0GN45_9ROSI</name>
<dbReference type="Gene3D" id="1.25.40.10">
    <property type="entry name" value="Tetratricopeptide repeat domain"/>
    <property type="match status" value="2"/>
</dbReference>
<dbReference type="InterPro" id="IPR011990">
    <property type="entry name" value="TPR-like_helical_dom_sf"/>
</dbReference>
<feature type="non-terminal residue" evidence="3">
    <location>
        <position position="1"/>
    </location>
</feature>
<evidence type="ECO:0000313" key="4">
    <source>
        <dbReference type="Proteomes" id="UP001141552"/>
    </source>
</evidence>
<accession>A0A9Q0GN45</accession>
<evidence type="ECO:0000256" key="2">
    <source>
        <dbReference type="PROSITE-ProRule" id="PRU00708"/>
    </source>
</evidence>